<feature type="region of interest" description="Disordered" evidence="1">
    <location>
        <begin position="23"/>
        <end position="63"/>
    </location>
</feature>
<gene>
    <name evidence="2" type="ORF">ACFFX0_25755</name>
</gene>
<accession>A0ABV5G681</accession>
<protein>
    <submittedName>
        <fullName evidence="2">Uncharacterized protein</fullName>
    </submittedName>
</protein>
<name>A0ABV5G681_9MICC</name>
<keyword evidence="3" id="KW-1185">Reference proteome</keyword>
<dbReference type="Proteomes" id="UP001589575">
    <property type="component" value="Unassembled WGS sequence"/>
</dbReference>
<evidence type="ECO:0000256" key="1">
    <source>
        <dbReference type="SAM" id="MobiDB-lite"/>
    </source>
</evidence>
<dbReference type="EMBL" id="JBHMFI010000002">
    <property type="protein sequence ID" value="MFB9074409.1"/>
    <property type="molecule type" value="Genomic_DNA"/>
</dbReference>
<proteinExistence type="predicted"/>
<evidence type="ECO:0000313" key="2">
    <source>
        <dbReference type="EMBL" id="MFB9074409.1"/>
    </source>
</evidence>
<feature type="compositionally biased region" description="Basic residues" evidence="1">
    <location>
        <begin position="33"/>
        <end position="52"/>
    </location>
</feature>
<reference evidence="2 3" key="1">
    <citation type="submission" date="2024-09" db="EMBL/GenBank/DDBJ databases">
        <authorList>
            <person name="Sun Q."/>
            <person name="Mori K."/>
        </authorList>
    </citation>
    <scope>NUCLEOTIDE SEQUENCE [LARGE SCALE GENOMIC DNA]</scope>
    <source>
        <strain evidence="2 3">CCM 7609</strain>
    </source>
</reference>
<evidence type="ECO:0000313" key="3">
    <source>
        <dbReference type="Proteomes" id="UP001589575"/>
    </source>
</evidence>
<sequence>MIPHRPTCLCGSVPPCPGTCPNRPAGTTASRLVARHRSRRFHGRRRISRRSGRPQLLRLPRPQ</sequence>
<comment type="caution">
    <text evidence="2">The sequence shown here is derived from an EMBL/GenBank/DDBJ whole genome shotgun (WGS) entry which is preliminary data.</text>
</comment>
<organism evidence="2 3">
    <name type="scientific">Citricoccus parietis</name>
    <dbReference type="NCBI Taxonomy" id="592307"/>
    <lineage>
        <taxon>Bacteria</taxon>
        <taxon>Bacillati</taxon>
        <taxon>Actinomycetota</taxon>
        <taxon>Actinomycetes</taxon>
        <taxon>Micrococcales</taxon>
        <taxon>Micrococcaceae</taxon>
        <taxon>Citricoccus</taxon>
    </lineage>
</organism>